<reference evidence="2" key="1">
    <citation type="journal article" date="2006" name="Genomics">
        <title>Construction, database integration, and application of an Oenothera EST library.</title>
        <authorList>
            <person name="Mracek J."/>
            <person name="Greiner S."/>
            <person name="Cho W.K."/>
            <person name="Rauwolf U."/>
            <person name="Braun M."/>
            <person name="Umate P."/>
            <person name="Altstatter J."/>
            <person name="Stoppel R."/>
            <person name="Mlcochova L."/>
            <person name="Silber M.V."/>
            <person name="Volz S.M."/>
            <person name="White S."/>
            <person name="Selmeier R."/>
            <person name="Rudd S."/>
            <person name="Herrmann R.G."/>
            <person name="Meurer J."/>
        </authorList>
    </citation>
    <scope>NUCLEOTIDE SEQUENCE</scope>
</reference>
<keyword evidence="2" id="KW-0378">Hydrolase</keyword>
<sequence length="75" mass="8349">MATSLQVTMASLSPSAPSLSTRRRSVRCAAKIPMPPLNPNDPFLSRLSRVAAEDPDRLFIRPEEEEEGEDSMPYM</sequence>
<dbReference type="GO" id="GO:0006508">
    <property type="term" value="P:proteolysis"/>
    <property type="evidence" value="ECO:0007669"/>
    <property type="project" value="UniProtKB-KW"/>
</dbReference>
<feature type="region of interest" description="Disordered" evidence="1">
    <location>
        <begin position="1"/>
        <end position="24"/>
    </location>
</feature>
<organism evidence="2">
    <name type="scientific">Oenothera elata subsp. hookeri</name>
    <name type="common">Hooker's evening primrose</name>
    <name type="synonym">Oenothera hookeri</name>
    <dbReference type="NCBI Taxonomy" id="85636"/>
    <lineage>
        <taxon>Eukaryota</taxon>
        <taxon>Viridiplantae</taxon>
        <taxon>Streptophyta</taxon>
        <taxon>Embryophyta</taxon>
        <taxon>Tracheophyta</taxon>
        <taxon>Spermatophyta</taxon>
        <taxon>Magnoliopsida</taxon>
        <taxon>eudicotyledons</taxon>
        <taxon>Gunneridae</taxon>
        <taxon>Pentapetalae</taxon>
        <taxon>rosids</taxon>
        <taxon>malvids</taxon>
        <taxon>Myrtales</taxon>
        <taxon>Onagraceae</taxon>
        <taxon>Onagroideae</taxon>
        <taxon>Onagreae</taxon>
        <taxon>Oenothera</taxon>
    </lineage>
</organism>
<feature type="compositionally biased region" description="Low complexity" evidence="1">
    <location>
        <begin position="10"/>
        <end position="20"/>
    </location>
</feature>
<protein>
    <submittedName>
        <fullName evidence="2">Chloroplast ClpP protease complex subunit</fullName>
    </submittedName>
</protein>
<evidence type="ECO:0000313" key="2">
    <source>
        <dbReference type="EMBL" id="ACA52227.1"/>
    </source>
</evidence>
<dbReference type="AlphaFoldDB" id="B1PL59"/>
<keyword evidence="2" id="KW-0645">Protease</keyword>
<accession>B1PL59</accession>
<evidence type="ECO:0000256" key="1">
    <source>
        <dbReference type="SAM" id="MobiDB-lite"/>
    </source>
</evidence>
<reference evidence="2" key="2">
    <citation type="journal article" date="2008" name="Genetics">
        <title>Molecular marker systems for Oenothera genetics.</title>
        <authorList>
            <person name="Rauwolf U."/>
            <person name="Golczyk H."/>
            <person name="Meurer J."/>
            <person name="Herrmann R.G."/>
            <person name="Greiner S."/>
        </authorList>
    </citation>
    <scope>NUCLEOTIDE SEQUENCE</scope>
</reference>
<name>B1PL59_OENEH</name>
<feature type="non-terminal residue" evidence="2">
    <location>
        <position position="75"/>
    </location>
</feature>
<dbReference type="GO" id="GO:0008233">
    <property type="term" value="F:peptidase activity"/>
    <property type="evidence" value="ECO:0007669"/>
    <property type="project" value="UniProtKB-KW"/>
</dbReference>
<proteinExistence type="predicted"/>
<dbReference type="EMBL" id="EU447233">
    <property type="protein sequence ID" value="ACA52227.1"/>
    <property type="molecule type" value="Genomic_DNA"/>
</dbReference>